<feature type="domain" description="HTH tetR-type" evidence="6">
    <location>
        <begin position="6"/>
        <end position="66"/>
    </location>
</feature>
<evidence type="ECO:0000313" key="8">
    <source>
        <dbReference type="Proteomes" id="UP001589894"/>
    </source>
</evidence>
<gene>
    <name evidence="7" type="ORF">ACFFHU_16585</name>
</gene>
<keyword evidence="3 5" id="KW-0238">DNA-binding</keyword>
<dbReference type="InterPro" id="IPR036271">
    <property type="entry name" value="Tet_transcr_reg_TetR-rel_C_sf"/>
</dbReference>
<dbReference type="Pfam" id="PF00440">
    <property type="entry name" value="TetR_N"/>
    <property type="match status" value="1"/>
</dbReference>
<dbReference type="EMBL" id="JBHLUE010000012">
    <property type="protein sequence ID" value="MFC0565742.1"/>
    <property type="molecule type" value="Genomic_DNA"/>
</dbReference>
<dbReference type="SUPFAM" id="SSF48498">
    <property type="entry name" value="Tetracyclin repressor-like, C-terminal domain"/>
    <property type="match status" value="1"/>
</dbReference>
<keyword evidence="2" id="KW-0805">Transcription regulation</keyword>
<organism evidence="7 8">
    <name type="scientific">Plantactinospora siamensis</name>
    <dbReference type="NCBI Taxonomy" id="555372"/>
    <lineage>
        <taxon>Bacteria</taxon>
        <taxon>Bacillati</taxon>
        <taxon>Actinomycetota</taxon>
        <taxon>Actinomycetes</taxon>
        <taxon>Micromonosporales</taxon>
        <taxon>Micromonosporaceae</taxon>
        <taxon>Plantactinospora</taxon>
    </lineage>
</organism>
<evidence type="ECO:0000256" key="4">
    <source>
        <dbReference type="ARBA" id="ARBA00023163"/>
    </source>
</evidence>
<evidence type="ECO:0000256" key="1">
    <source>
        <dbReference type="ARBA" id="ARBA00022491"/>
    </source>
</evidence>
<keyword evidence="4" id="KW-0804">Transcription</keyword>
<dbReference type="InterPro" id="IPR050109">
    <property type="entry name" value="HTH-type_TetR-like_transc_reg"/>
</dbReference>
<accession>A0ABV6NY81</accession>
<dbReference type="PROSITE" id="PS50977">
    <property type="entry name" value="HTH_TETR_2"/>
    <property type="match status" value="1"/>
</dbReference>
<dbReference type="RefSeq" id="WP_377339897.1">
    <property type="nucleotide sequence ID" value="NZ_JBHLUE010000012.1"/>
</dbReference>
<dbReference type="PANTHER" id="PTHR30055">
    <property type="entry name" value="HTH-TYPE TRANSCRIPTIONAL REGULATOR RUTR"/>
    <property type="match status" value="1"/>
</dbReference>
<name>A0ABV6NY81_9ACTN</name>
<evidence type="ECO:0000256" key="2">
    <source>
        <dbReference type="ARBA" id="ARBA00023015"/>
    </source>
</evidence>
<evidence type="ECO:0000259" key="6">
    <source>
        <dbReference type="PROSITE" id="PS50977"/>
    </source>
</evidence>
<reference evidence="7 8" key="1">
    <citation type="submission" date="2024-09" db="EMBL/GenBank/DDBJ databases">
        <authorList>
            <person name="Sun Q."/>
            <person name="Mori K."/>
        </authorList>
    </citation>
    <scope>NUCLEOTIDE SEQUENCE [LARGE SCALE GENOMIC DNA]</scope>
    <source>
        <strain evidence="7 8">TBRC 2205</strain>
    </source>
</reference>
<proteinExistence type="predicted"/>
<dbReference type="Gene3D" id="1.10.357.10">
    <property type="entry name" value="Tetracycline Repressor, domain 2"/>
    <property type="match status" value="1"/>
</dbReference>
<sequence length="209" mass="21633">MPRPRSLLPDQIAAAALTVLDRAGLDALTMRAVAAELGMSTMALYRYVDGRDRLETLVVELVLAGVDTAPPDPGPGWRAAVTVLADRIRLTVGAHPAVVPLLMTHRHRSAGVLRWSETVLGVLGAAGFAGTARVVALRAIVAYVSGALQLEHLGPLDGPGTGVIAARPDFPLMAAAARDARDVSRDEEFGAGLAALLAGLDPTGGAGRR</sequence>
<dbReference type="PRINTS" id="PR00400">
    <property type="entry name" value="TETREPRESSOR"/>
</dbReference>
<comment type="caution">
    <text evidence="7">The sequence shown here is derived from an EMBL/GenBank/DDBJ whole genome shotgun (WGS) entry which is preliminary data.</text>
</comment>
<dbReference type="InterPro" id="IPR009057">
    <property type="entry name" value="Homeodomain-like_sf"/>
</dbReference>
<protein>
    <submittedName>
        <fullName evidence="7">TetR/AcrR family transcriptional regulator</fullName>
    </submittedName>
</protein>
<dbReference type="InterPro" id="IPR003012">
    <property type="entry name" value="Tet_transcr_reg_TetR"/>
</dbReference>
<dbReference type="Proteomes" id="UP001589894">
    <property type="component" value="Unassembled WGS sequence"/>
</dbReference>
<feature type="DNA-binding region" description="H-T-H motif" evidence="5">
    <location>
        <begin position="29"/>
        <end position="48"/>
    </location>
</feature>
<evidence type="ECO:0000256" key="5">
    <source>
        <dbReference type="PROSITE-ProRule" id="PRU00335"/>
    </source>
</evidence>
<dbReference type="PANTHER" id="PTHR30055:SF151">
    <property type="entry name" value="TRANSCRIPTIONAL REGULATORY PROTEIN"/>
    <property type="match status" value="1"/>
</dbReference>
<dbReference type="SUPFAM" id="SSF46689">
    <property type="entry name" value="Homeodomain-like"/>
    <property type="match status" value="1"/>
</dbReference>
<keyword evidence="1" id="KW-0678">Repressor</keyword>
<dbReference type="InterPro" id="IPR001647">
    <property type="entry name" value="HTH_TetR"/>
</dbReference>
<keyword evidence="8" id="KW-1185">Reference proteome</keyword>
<evidence type="ECO:0000256" key="3">
    <source>
        <dbReference type="ARBA" id="ARBA00023125"/>
    </source>
</evidence>
<dbReference type="Pfam" id="PF02909">
    <property type="entry name" value="TetR_C_1"/>
    <property type="match status" value="1"/>
</dbReference>
<evidence type="ECO:0000313" key="7">
    <source>
        <dbReference type="EMBL" id="MFC0565742.1"/>
    </source>
</evidence>
<dbReference type="InterPro" id="IPR004111">
    <property type="entry name" value="Repressor_TetR_C"/>
</dbReference>